<reference evidence="3 4" key="1">
    <citation type="journal article" date="2016" name="Mol. Biol. Evol.">
        <title>Comparative Genomics of Early-Diverging Mushroom-Forming Fungi Provides Insights into the Origins of Lignocellulose Decay Capabilities.</title>
        <authorList>
            <person name="Nagy L.G."/>
            <person name="Riley R."/>
            <person name="Tritt A."/>
            <person name="Adam C."/>
            <person name="Daum C."/>
            <person name="Floudas D."/>
            <person name="Sun H."/>
            <person name="Yadav J.S."/>
            <person name="Pangilinan J."/>
            <person name="Larsson K.H."/>
            <person name="Matsuura K."/>
            <person name="Barry K."/>
            <person name="Labutti K."/>
            <person name="Kuo R."/>
            <person name="Ohm R.A."/>
            <person name="Bhattacharya S.S."/>
            <person name="Shirouzu T."/>
            <person name="Yoshinaga Y."/>
            <person name="Martin F.M."/>
            <person name="Grigoriev I.V."/>
            <person name="Hibbett D.S."/>
        </authorList>
    </citation>
    <scope>NUCLEOTIDE SEQUENCE [LARGE SCALE GENOMIC DNA]</scope>
    <source>
        <strain evidence="3 4">HHB12029</strain>
    </source>
</reference>
<accession>A0A165JVT8</accession>
<dbReference type="InterPro" id="IPR008972">
    <property type="entry name" value="Cupredoxin"/>
</dbReference>
<dbReference type="PANTHER" id="PTHR34883">
    <property type="entry name" value="SERINE-RICH PROTEIN, PUTATIVE-RELATED-RELATED"/>
    <property type="match status" value="1"/>
</dbReference>
<dbReference type="PANTHER" id="PTHR34883:SF15">
    <property type="entry name" value="EXTRACELLULAR SERINE-RICH PROTEIN"/>
    <property type="match status" value="1"/>
</dbReference>
<evidence type="ECO:0008006" key="5">
    <source>
        <dbReference type="Google" id="ProtNLM"/>
    </source>
</evidence>
<evidence type="ECO:0000256" key="1">
    <source>
        <dbReference type="SAM" id="MobiDB-lite"/>
    </source>
</evidence>
<dbReference type="SUPFAM" id="SSF49503">
    <property type="entry name" value="Cupredoxins"/>
    <property type="match status" value="1"/>
</dbReference>
<evidence type="ECO:0000256" key="2">
    <source>
        <dbReference type="SAM" id="SignalP"/>
    </source>
</evidence>
<dbReference type="EMBL" id="KV425957">
    <property type="protein sequence ID" value="KZV95404.1"/>
    <property type="molecule type" value="Genomic_DNA"/>
</dbReference>
<dbReference type="OrthoDB" id="2331100at2759"/>
<feature type="signal peptide" evidence="2">
    <location>
        <begin position="1"/>
        <end position="16"/>
    </location>
</feature>
<dbReference type="InParanoid" id="A0A165JVT8"/>
<feature type="chain" id="PRO_5007860349" description="Cupredoxin" evidence="2">
    <location>
        <begin position="17"/>
        <end position="225"/>
    </location>
</feature>
<name>A0A165JVT8_EXIGL</name>
<keyword evidence="2" id="KW-0732">Signal</keyword>
<dbReference type="Proteomes" id="UP000077266">
    <property type="component" value="Unassembled WGS sequence"/>
</dbReference>
<sequence>MLFALVPLALVTVANAQGFVWNVTVAQSGFVFDPPNTEGVATGDIMQFIFSGAPGNHTVSQASFDAPCVQMAGGFDSGYVFVPQASDTPPIWNLTVTNASAPIYFYCKQTAGPVGPHCLAGMVGAINAPDNGTGAFSSFMSAAMALTALPSQTAGALTGVGAMATASPSPLASAAASGSPSSATGTGSGTAAAPSSTTAGATKKTGFQTGVAMLGLLLGAVVVLA</sequence>
<proteinExistence type="predicted"/>
<dbReference type="InterPro" id="IPR052953">
    <property type="entry name" value="Ser-rich/MCO-related"/>
</dbReference>
<protein>
    <recommendedName>
        <fullName evidence="5">Cupredoxin</fullName>
    </recommendedName>
</protein>
<keyword evidence="4" id="KW-1185">Reference proteome</keyword>
<gene>
    <name evidence="3" type="ORF">EXIGLDRAFT_707277</name>
</gene>
<dbReference type="CDD" id="cd00920">
    <property type="entry name" value="Cupredoxin"/>
    <property type="match status" value="1"/>
</dbReference>
<feature type="region of interest" description="Disordered" evidence="1">
    <location>
        <begin position="174"/>
        <end position="201"/>
    </location>
</feature>
<dbReference type="STRING" id="1314781.A0A165JVT8"/>
<evidence type="ECO:0000313" key="4">
    <source>
        <dbReference type="Proteomes" id="UP000077266"/>
    </source>
</evidence>
<evidence type="ECO:0000313" key="3">
    <source>
        <dbReference type="EMBL" id="KZV95404.1"/>
    </source>
</evidence>
<dbReference type="AlphaFoldDB" id="A0A165JVT8"/>
<organism evidence="3 4">
    <name type="scientific">Exidia glandulosa HHB12029</name>
    <dbReference type="NCBI Taxonomy" id="1314781"/>
    <lineage>
        <taxon>Eukaryota</taxon>
        <taxon>Fungi</taxon>
        <taxon>Dikarya</taxon>
        <taxon>Basidiomycota</taxon>
        <taxon>Agaricomycotina</taxon>
        <taxon>Agaricomycetes</taxon>
        <taxon>Auriculariales</taxon>
        <taxon>Exidiaceae</taxon>
        <taxon>Exidia</taxon>
    </lineage>
</organism>
<dbReference type="Gene3D" id="2.60.40.420">
    <property type="entry name" value="Cupredoxins - blue copper proteins"/>
    <property type="match status" value="1"/>
</dbReference>